<sequence length="122" mass="13910">MDAFVDPDLESLRLAVALYALRRKRDSVVARKGLFGEPGWDILLDLYIADRRRTELQVSSVCLDAGVPSTTILRWISRLEREKLIYRTADASDARRRYVRLTDEGRTMMRKVLRAISAAGLA</sequence>
<feature type="domain" description="HTH marR-type" evidence="1">
    <location>
        <begin position="11"/>
        <end position="122"/>
    </location>
</feature>
<dbReference type="PROSITE" id="PS50995">
    <property type="entry name" value="HTH_MARR_2"/>
    <property type="match status" value="1"/>
</dbReference>
<dbReference type="EMBL" id="JADQDC010000002">
    <property type="protein sequence ID" value="MBF9150347.1"/>
    <property type="molecule type" value="Genomic_DNA"/>
</dbReference>
<reference evidence="2 3" key="1">
    <citation type="submission" date="2020-11" db="EMBL/GenBank/DDBJ databases">
        <title>The genome sequence of Novosphingobium sp. 1Y9A.</title>
        <authorList>
            <person name="Liu Y."/>
        </authorList>
    </citation>
    <scope>NUCLEOTIDE SEQUENCE [LARGE SCALE GENOMIC DNA]</scope>
    <source>
        <strain evidence="2 3">1Y9A</strain>
    </source>
</reference>
<protein>
    <submittedName>
        <fullName evidence="2">Winged helix-turn-helix transcriptional regulator</fullName>
    </submittedName>
</protein>
<dbReference type="InterPro" id="IPR036388">
    <property type="entry name" value="WH-like_DNA-bd_sf"/>
</dbReference>
<dbReference type="Proteomes" id="UP000600799">
    <property type="component" value="Unassembled WGS sequence"/>
</dbReference>
<accession>A0ABS0HDI9</accession>
<dbReference type="SUPFAM" id="SSF46785">
    <property type="entry name" value="Winged helix' DNA-binding domain"/>
    <property type="match status" value="1"/>
</dbReference>
<dbReference type="Gene3D" id="1.10.10.10">
    <property type="entry name" value="Winged helix-like DNA-binding domain superfamily/Winged helix DNA-binding domain"/>
    <property type="match status" value="1"/>
</dbReference>
<name>A0ABS0HDI9_9SPHN</name>
<dbReference type="InterPro" id="IPR000835">
    <property type="entry name" value="HTH_MarR-typ"/>
</dbReference>
<dbReference type="InterPro" id="IPR036390">
    <property type="entry name" value="WH_DNA-bd_sf"/>
</dbReference>
<proteinExistence type="predicted"/>
<keyword evidence="3" id="KW-1185">Reference proteome</keyword>
<organism evidence="2 3">
    <name type="scientific">Novosphingobium jiangmenense</name>
    <dbReference type="NCBI Taxonomy" id="2791981"/>
    <lineage>
        <taxon>Bacteria</taxon>
        <taxon>Pseudomonadati</taxon>
        <taxon>Pseudomonadota</taxon>
        <taxon>Alphaproteobacteria</taxon>
        <taxon>Sphingomonadales</taxon>
        <taxon>Sphingomonadaceae</taxon>
        <taxon>Novosphingobium</taxon>
    </lineage>
</organism>
<evidence type="ECO:0000259" key="1">
    <source>
        <dbReference type="PROSITE" id="PS50995"/>
    </source>
</evidence>
<comment type="caution">
    <text evidence="2">The sequence shown here is derived from an EMBL/GenBank/DDBJ whole genome shotgun (WGS) entry which is preliminary data.</text>
</comment>
<evidence type="ECO:0000313" key="2">
    <source>
        <dbReference type="EMBL" id="MBF9150347.1"/>
    </source>
</evidence>
<evidence type="ECO:0000313" key="3">
    <source>
        <dbReference type="Proteomes" id="UP000600799"/>
    </source>
</evidence>
<gene>
    <name evidence="2" type="ORF">I2488_04975</name>
</gene>
<dbReference type="Pfam" id="PF13463">
    <property type="entry name" value="HTH_27"/>
    <property type="match status" value="1"/>
</dbReference>